<dbReference type="InterPro" id="IPR001155">
    <property type="entry name" value="OxRdtase_FMN_N"/>
</dbReference>
<name>A0ABW8THB2_9CLOT</name>
<dbReference type="SUPFAM" id="SSF51395">
    <property type="entry name" value="FMN-linked oxidoreductases"/>
    <property type="match status" value="1"/>
</dbReference>
<organism evidence="12 13">
    <name type="scientific">Clostridium neuense</name>
    <dbReference type="NCBI Taxonomy" id="1728934"/>
    <lineage>
        <taxon>Bacteria</taxon>
        <taxon>Bacillati</taxon>
        <taxon>Bacillota</taxon>
        <taxon>Clostridia</taxon>
        <taxon>Eubacteriales</taxon>
        <taxon>Clostridiaceae</taxon>
        <taxon>Clostridium</taxon>
    </lineage>
</organism>
<evidence type="ECO:0000256" key="8">
    <source>
        <dbReference type="ARBA" id="ARBA00023004"/>
    </source>
</evidence>
<dbReference type="Gene3D" id="3.50.50.60">
    <property type="entry name" value="FAD/NAD(P)-binding domain"/>
    <property type="match status" value="1"/>
</dbReference>
<evidence type="ECO:0000313" key="13">
    <source>
        <dbReference type="Proteomes" id="UP001623592"/>
    </source>
</evidence>
<keyword evidence="4" id="KW-0285">Flavoprotein</keyword>
<proteinExistence type="inferred from homology"/>
<dbReference type="InterPro" id="IPR036188">
    <property type="entry name" value="FAD/NAD-bd_sf"/>
</dbReference>
<dbReference type="PRINTS" id="PR00411">
    <property type="entry name" value="PNDRDTASEI"/>
</dbReference>
<sequence length="631" mass="68528">MKTFDNIFKPIKFGKLTAKNRIEVSPAEPFTTTEDGYITNEFIAYTAAMAKGGAGIVTVGDSPVTKEYASHSKYVVNLSNKYVVHGLFNLTDAIHRYGSLASIELNLRDEEHLPADYTKEDIKYIVKSFADAAENCKLANFDMIMIHGGHGHTIANFFSPAMNKRTDEYGCDSIENRTRFAREILLAVRERIGYDMAIEWRISGDELTENGVGVDDAIKYAKAIQDKVDLMHVSAGNLYNLAVINMMIQPSYVPMATNLHLAEKFKKELDIPVVAVGSFNMELAEKAVAEGKADMVAMIRSFIADPDLVNKARLGKADEIRPCIRCCICTGGSDPHACPKPIRCTVNPMVGREWQLIKVEKAEVSKKVLIIGGGCAGMEAARRLVERGHRPIIIEKEGKLGGSLIPAASNPIKGDIKRYFDWTVNMTNKTKEIEIRLNTTATKELIIKENPDALIIAVGASPIIPSIPGINGKNVVLAADVDTGKAKVGKNLVLAGAGLTGTETAYALAESGHNVTIIDILTINEIDAKGAASMLVSKTLRAMTVSAGVKVIEKVRLTEVTDKGAVITKEDGSIENLECDTVILSLGVRPNSKAADELAHIIDETYVVGDCRKIGNITSAVRESFYAAINI</sequence>
<evidence type="ECO:0000256" key="9">
    <source>
        <dbReference type="ARBA" id="ARBA00023014"/>
    </source>
</evidence>
<dbReference type="EMBL" id="JBJIAA010000013">
    <property type="protein sequence ID" value="MFL0251934.1"/>
    <property type="molecule type" value="Genomic_DNA"/>
</dbReference>
<evidence type="ECO:0000256" key="2">
    <source>
        <dbReference type="ARBA" id="ARBA00001966"/>
    </source>
</evidence>
<comment type="similarity">
    <text evidence="3">In the N-terminal section; belongs to the NADH:flavin oxidoreductase/NADH oxidase family.</text>
</comment>
<evidence type="ECO:0000256" key="3">
    <source>
        <dbReference type="ARBA" id="ARBA00011048"/>
    </source>
</evidence>
<keyword evidence="6" id="KW-0479">Metal-binding</keyword>
<dbReference type="SUPFAM" id="SSF51905">
    <property type="entry name" value="FAD/NAD(P)-binding domain"/>
    <property type="match status" value="1"/>
</dbReference>
<reference evidence="12 13" key="1">
    <citation type="submission" date="2024-11" db="EMBL/GenBank/DDBJ databases">
        <authorList>
            <person name="Heng Y.C."/>
            <person name="Lim A.C.H."/>
            <person name="Lee J.K.Y."/>
            <person name="Kittelmann S."/>
        </authorList>
    </citation>
    <scope>NUCLEOTIDE SEQUENCE [LARGE SCALE GENOMIC DNA]</scope>
    <source>
        <strain evidence="12 13">WILCCON 0114</strain>
    </source>
</reference>
<dbReference type="PANTHER" id="PTHR42917:SF2">
    <property type="entry name" value="2,4-DIENOYL-COA REDUCTASE [(2E)-ENOYL-COA-PRODUCING]"/>
    <property type="match status" value="1"/>
</dbReference>
<evidence type="ECO:0000259" key="11">
    <source>
        <dbReference type="Pfam" id="PF07992"/>
    </source>
</evidence>
<feature type="domain" description="NADH:flavin oxidoreductase/NADH oxidase N-terminal" evidence="10">
    <location>
        <begin position="115"/>
        <end position="318"/>
    </location>
</feature>
<gene>
    <name evidence="12" type="ORF">ACJDT4_16060</name>
</gene>
<evidence type="ECO:0000256" key="1">
    <source>
        <dbReference type="ARBA" id="ARBA00001917"/>
    </source>
</evidence>
<comment type="cofactor">
    <cofactor evidence="2">
        <name>[4Fe-4S] cluster</name>
        <dbReference type="ChEBI" id="CHEBI:49883"/>
    </cofactor>
</comment>
<dbReference type="InterPro" id="IPR051793">
    <property type="entry name" value="NADH:flavin_oxidoreductase"/>
</dbReference>
<dbReference type="Pfam" id="PF07992">
    <property type="entry name" value="Pyr_redox_2"/>
    <property type="match status" value="1"/>
</dbReference>
<keyword evidence="5" id="KW-0288">FMN</keyword>
<accession>A0ABW8THB2</accession>
<evidence type="ECO:0000259" key="10">
    <source>
        <dbReference type="Pfam" id="PF00724"/>
    </source>
</evidence>
<dbReference type="Pfam" id="PF00724">
    <property type="entry name" value="Oxidored_FMN"/>
    <property type="match status" value="2"/>
</dbReference>
<keyword evidence="9" id="KW-0411">Iron-sulfur</keyword>
<evidence type="ECO:0000256" key="4">
    <source>
        <dbReference type="ARBA" id="ARBA00022630"/>
    </source>
</evidence>
<dbReference type="RefSeq" id="WP_406788584.1">
    <property type="nucleotide sequence ID" value="NZ_JBJIAA010000013.1"/>
</dbReference>
<feature type="domain" description="NADH:flavin oxidoreductase/NADH oxidase N-terminal" evidence="10">
    <location>
        <begin position="7"/>
        <end position="106"/>
    </location>
</feature>
<evidence type="ECO:0000256" key="6">
    <source>
        <dbReference type="ARBA" id="ARBA00022723"/>
    </source>
</evidence>
<dbReference type="CDD" id="cd02803">
    <property type="entry name" value="OYE_like_FMN_family"/>
    <property type="match status" value="1"/>
</dbReference>
<protein>
    <submittedName>
        <fullName evidence="12">NAD(P)/FAD-dependent oxidoreductase</fullName>
    </submittedName>
</protein>
<keyword evidence="7" id="KW-0560">Oxidoreductase</keyword>
<keyword evidence="8" id="KW-0408">Iron</keyword>
<dbReference type="Gene3D" id="3.20.20.70">
    <property type="entry name" value="Aldolase class I"/>
    <property type="match status" value="1"/>
</dbReference>
<dbReference type="Proteomes" id="UP001623592">
    <property type="component" value="Unassembled WGS sequence"/>
</dbReference>
<dbReference type="InterPro" id="IPR013785">
    <property type="entry name" value="Aldolase_TIM"/>
</dbReference>
<dbReference type="PRINTS" id="PR00368">
    <property type="entry name" value="FADPNR"/>
</dbReference>
<comment type="cofactor">
    <cofactor evidence="1">
        <name>FMN</name>
        <dbReference type="ChEBI" id="CHEBI:58210"/>
    </cofactor>
</comment>
<dbReference type="Gene3D" id="3.40.50.720">
    <property type="entry name" value="NAD(P)-binding Rossmann-like Domain"/>
    <property type="match status" value="1"/>
</dbReference>
<evidence type="ECO:0000256" key="7">
    <source>
        <dbReference type="ARBA" id="ARBA00023002"/>
    </source>
</evidence>
<dbReference type="PANTHER" id="PTHR42917">
    <property type="entry name" value="2,4-DIENOYL-COA REDUCTASE"/>
    <property type="match status" value="1"/>
</dbReference>
<dbReference type="InterPro" id="IPR023753">
    <property type="entry name" value="FAD/NAD-binding_dom"/>
</dbReference>
<evidence type="ECO:0000313" key="12">
    <source>
        <dbReference type="EMBL" id="MFL0251934.1"/>
    </source>
</evidence>
<evidence type="ECO:0000256" key="5">
    <source>
        <dbReference type="ARBA" id="ARBA00022643"/>
    </source>
</evidence>
<comment type="caution">
    <text evidence="12">The sequence shown here is derived from an EMBL/GenBank/DDBJ whole genome shotgun (WGS) entry which is preliminary data.</text>
</comment>
<keyword evidence="13" id="KW-1185">Reference proteome</keyword>
<feature type="domain" description="FAD/NAD(P)-binding" evidence="11">
    <location>
        <begin position="366"/>
        <end position="598"/>
    </location>
</feature>